<protein>
    <recommendedName>
        <fullName evidence="5">Hydrogenase maturation factor HypA</fullName>
    </recommendedName>
</protein>
<keyword evidence="4 5" id="KW-0862">Zinc</keyword>
<dbReference type="Pfam" id="PF01155">
    <property type="entry name" value="HypA"/>
    <property type="match status" value="1"/>
</dbReference>
<gene>
    <name evidence="5 6" type="primary">hypA</name>
    <name evidence="6" type="ORF">EYH37_02070</name>
</gene>
<dbReference type="EMBL" id="DQVE01000021">
    <property type="protein sequence ID" value="HIP98139.1"/>
    <property type="molecule type" value="Genomic_DNA"/>
</dbReference>
<dbReference type="InterPro" id="IPR000688">
    <property type="entry name" value="HypA/HybF"/>
</dbReference>
<reference evidence="6" key="1">
    <citation type="journal article" date="2020" name="ISME J.">
        <title>Gammaproteobacteria mediating utilization of methyl-, sulfur- and petroleum organic compounds in deep ocean hydrothermal plumes.</title>
        <authorList>
            <person name="Zhou Z."/>
            <person name="Liu Y."/>
            <person name="Pan J."/>
            <person name="Cron B.R."/>
            <person name="Toner B.M."/>
            <person name="Anantharaman K."/>
            <person name="Breier J.A."/>
            <person name="Dick G.J."/>
            <person name="Li M."/>
        </authorList>
    </citation>
    <scope>NUCLEOTIDE SEQUENCE</scope>
    <source>
        <strain evidence="6">SZUA-1501</strain>
    </source>
</reference>
<dbReference type="HAMAP" id="MF_00213">
    <property type="entry name" value="HypA_HybF"/>
    <property type="match status" value="1"/>
</dbReference>
<comment type="caution">
    <text evidence="6">The sequence shown here is derived from an EMBL/GenBank/DDBJ whole genome shotgun (WGS) entry which is preliminary data.</text>
</comment>
<comment type="function">
    <text evidence="5">Involved in the maturation of [NiFe] hydrogenases. Required for nickel insertion into the metal center of the hydrogenase.</text>
</comment>
<dbReference type="AlphaFoldDB" id="A0A9D1CF03"/>
<sequence length="117" mass="12946">MHEFSIVSSLMALIEDFARKHNAQKVTKVVVGVGVLSGVEPDLLKIAFDTFKEGTICEEAELVLEIEKVTVKCTDCGKESQPEGRFSRKCSHCGSLNTEIVKGQDLQLKSLEFEVED</sequence>
<dbReference type="Gene3D" id="3.30.2320.80">
    <property type="match status" value="1"/>
</dbReference>
<dbReference type="PIRSF" id="PIRSF004761">
    <property type="entry name" value="Hydrgn_mat_HypA"/>
    <property type="match status" value="1"/>
</dbReference>
<dbReference type="NCBIfam" id="NF001839">
    <property type="entry name" value="PRK00564.1"/>
    <property type="match status" value="1"/>
</dbReference>
<feature type="binding site" evidence="5">
    <location>
        <position position="93"/>
    </location>
    <ligand>
        <name>Zn(2+)</name>
        <dbReference type="ChEBI" id="CHEBI:29105"/>
    </ligand>
</feature>
<accession>A0A9D1CF03</accession>
<evidence type="ECO:0000256" key="5">
    <source>
        <dbReference type="HAMAP-Rule" id="MF_00213"/>
    </source>
</evidence>
<evidence type="ECO:0000313" key="7">
    <source>
        <dbReference type="Proteomes" id="UP000606463"/>
    </source>
</evidence>
<dbReference type="PROSITE" id="PS01249">
    <property type="entry name" value="HYPA"/>
    <property type="match status" value="1"/>
</dbReference>
<feature type="binding site" evidence="5">
    <location>
        <position position="2"/>
    </location>
    <ligand>
        <name>Ni(2+)</name>
        <dbReference type="ChEBI" id="CHEBI:49786"/>
    </ligand>
</feature>
<feature type="binding site" evidence="5">
    <location>
        <position position="90"/>
    </location>
    <ligand>
        <name>Zn(2+)</name>
        <dbReference type="ChEBI" id="CHEBI:29105"/>
    </ligand>
</feature>
<evidence type="ECO:0000256" key="2">
    <source>
        <dbReference type="ARBA" id="ARBA00022596"/>
    </source>
</evidence>
<name>A0A9D1CF03_AQUAO</name>
<organism evidence="6 7">
    <name type="scientific">Aquifex aeolicus</name>
    <dbReference type="NCBI Taxonomy" id="63363"/>
    <lineage>
        <taxon>Bacteria</taxon>
        <taxon>Pseudomonadati</taxon>
        <taxon>Aquificota</taxon>
        <taxon>Aquificia</taxon>
        <taxon>Aquificales</taxon>
        <taxon>Aquificaceae</taxon>
        <taxon>Aquifex</taxon>
    </lineage>
</organism>
<dbReference type="PANTHER" id="PTHR34535">
    <property type="entry name" value="HYDROGENASE MATURATION FACTOR HYPA"/>
    <property type="match status" value="1"/>
</dbReference>
<dbReference type="GO" id="GO:0008270">
    <property type="term" value="F:zinc ion binding"/>
    <property type="evidence" value="ECO:0007669"/>
    <property type="project" value="UniProtKB-UniRule"/>
</dbReference>
<comment type="similarity">
    <text evidence="1 5">Belongs to the HypA/HybF family.</text>
</comment>
<evidence type="ECO:0000256" key="4">
    <source>
        <dbReference type="ARBA" id="ARBA00022833"/>
    </source>
</evidence>
<dbReference type="GO" id="GO:0016151">
    <property type="term" value="F:nickel cation binding"/>
    <property type="evidence" value="ECO:0007669"/>
    <property type="project" value="UniProtKB-UniRule"/>
</dbReference>
<keyword evidence="3 5" id="KW-0479">Metal-binding</keyword>
<dbReference type="GO" id="GO:0051604">
    <property type="term" value="P:protein maturation"/>
    <property type="evidence" value="ECO:0007669"/>
    <property type="project" value="InterPro"/>
</dbReference>
<feature type="binding site" evidence="5">
    <location>
        <position position="76"/>
    </location>
    <ligand>
        <name>Zn(2+)</name>
        <dbReference type="ChEBI" id="CHEBI:29105"/>
    </ligand>
</feature>
<evidence type="ECO:0000256" key="3">
    <source>
        <dbReference type="ARBA" id="ARBA00022723"/>
    </source>
</evidence>
<evidence type="ECO:0000313" key="6">
    <source>
        <dbReference type="EMBL" id="HIP98139.1"/>
    </source>
</evidence>
<evidence type="ECO:0000256" key="1">
    <source>
        <dbReference type="ARBA" id="ARBA00010748"/>
    </source>
</evidence>
<dbReference type="NCBIfam" id="TIGR00100">
    <property type="entry name" value="hypA"/>
    <property type="match status" value="1"/>
</dbReference>
<keyword evidence="2 5" id="KW-0533">Nickel</keyword>
<dbReference type="InterPro" id="IPR020538">
    <property type="entry name" value="Hydgase_Ni_incorp_HypA/HybF_CS"/>
</dbReference>
<feature type="binding site" evidence="5">
    <location>
        <position position="73"/>
    </location>
    <ligand>
        <name>Zn(2+)</name>
        <dbReference type="ChEBI" id="CHEBI:29105"/>
    </ligand>
</feature>
<proteinExistence type="inferred from homology"/>
<dbReference type="PANTHER" id="PTHR34535:SF3">
    <property type="entry name" value="HYDROGENASE MATURATION FACTOR HYPA"/>
    <property type="match status" value="1"/>
</dbReference>
<dbReference type="Proteomes" id="UP000606463">
    <property type="component" value="Unassembled WGS sequence"/>
</dbReference>